<organism evidence="2 3">
    <name type="scientific">Adhaeretor mobilis</name>
    <dbReference type="NCBI Taxonomy" id="1930276"/>
    <lineage>
        <taxon>Bacteria</taxon>
        <taxon>Pseudomonadati</taxon>
        <taxon>Planctomycetota</taxon>
        <taxon>Planctomycetia</taxon>
        <taxon>Pirellulales</taxon>
        <taxon>Lacipirellulaceae</taxon>
        <taxon>Adhaeretor</taxon>
    </lineage>
</organism>
<protein>
    <submittedName>
        <fullName evidence="2">Uncharacterized protein</fullName>
    </submittedName>
</protein>
<name>A0A517MWV4_9BACT</name>
<reference evidence="2 3" key="1">
    <citation type="submission" date="2019-02" db="EMBL/GenBank/DDBJ databases">
        <title>Deep-cultivation of Planctomycetes and their phenomic and genomic characterization uncovers novel biology.</title>
        <authorList>
            <person name="Wiegand S."/>
            <person name="Jogler M."/>
            <person name="Boedeker C."/>
            <person name="Pinto D."/>
            <person name="Vollmers J."/>
            <person name="Rivas-Marin E."/>
            <person name="Kohn T."/>
            <person name="Peeters S.H."/>
            <person name="Heuer A."/>
            <person name="Rast P."/>
            <person name="Oberbeckmann S."/>
            <person name="Bunk B."/>
            <person name="Jeske O."/>
            <person name="Meyerdierks A."/>
            <person name="Storesund J.E."/>
            <person name="Kallscheuer N."/>
            <person name="Luecker S."/>
            <person name="Lage O.M."/>
            <person name="Pohl T."/>
            <person name="Merkel B.J."/>
            <person name="Hornburger P."/>
            <person name="Mueller R.-W."/>
            <person name="Bruemmer F."/>
            <person name="Labrenz M."/>
            <person name="Spormann A.M."/>
            <person name="Op den Camp H."/>
            <person name="Overmann J."/>
            <person name="Amann R."/>
            <person name="Jetten M.S.M."/>
            <person name="Mascher T."/>
            <person name="Medema M.H."/>
            <person name="Devos D.P."/>
            <person name="Kaster A.-K."/>
            <person name="Ovreas L."/>
            <person name="Rohde M."/>
            <person name="Galperin M.Y."/>
            <person name="Jogler C."/>
        </authorList>
    </citation>
    <scope>NUCLEOTIDE SEQUENCE [LARGE SCALE GENOMIC DNA]</scope>
    <source>
        <strain evidence="2 3">HG15A2</strain>
    </source>
</reference>
<keyword evidence="3" id="KW-1185">Reference proteome</keyword>
<dbReference type="OrthoDB" id="288135at2"/>
<dbReference type="RefSeq" id="WP_145060595.1">
    <property type="nucleotide sequence ID" value="NZ_CP036263.1"/>
</dbReference>
<evidence type="ECO:0000313" key="2">
    <source>
        <dbReference type="EMBL" id="QDS99365.1"/>
    </source>
</evidence>
<proteinExistence type="predicted"/>
<dbReference type="PROSITE" id="PS51257">
    <property type="entry name" value="PROKAR_LIPOPROTEIN"/>
    <property type="match status" value="1"/>
</dbReference>
<evidence type="ECO:0000313" key="3">
    <source>
        <dbReference type="Proteomes" id="UP000319852"/>
    </source>
</evidence>
<evidence type="ECO:0000256" key="1">
    <source>
        <dbReference type="SAM" id="MobiDB-lite"/>
    </source>
</evidence>
<feature type="region of interest" description="Disordered" evidence="1">
    <location>
        <begin position="24"/>
        <end position="63"/>
    </location>
</feature>
<dbReference type="KEGG" id="amob:HG15A2_26880"/>
<dbReference type="Proteomes" id="UP000319852">
    <property type="component" value="Chromosome"/>
</dbReference>
<dbReference type="EMBL" id="CP036263">
    <property type="protein sequence ID" value="QDS99365.1"/>
    <property type="molecule type" value="Genomic_DNA"/>
</dbReference>
<accession>A0A517MWV4</accession>
<dbReference type="AlphaFoldDB" id="A0A517MWV4"/>
<sequence>MNRSPLSYLSTSLVALSLMGCGEPVVQETPAPSESTPTDGPVLGSPQPEAVPAKAESDAPEVEQTVEEAYVAPFPERVDIFAAPSRKGVTKSNGEQGEAVELLGFSNVHQPQALLLVNGEVSPLAAGDSFYGIKVLSIQPPVVNLEQGKQRTQLSLAN</sequence>
<gene>
    <name evidence="2" type="ORF">HG15A2_26880</name>
</gene>